<dbReference type="AlphaFoldDB" id="A0A2Z4U842"/>
<feature type="signal peptide" evidence="2">
    <location>
        <begin position="1"/>
        <end position="24"/>
    </location>
</feature>
<gene>
    <name evidence="3" type="ORF">DQQ01_01510</name>
</gene>
<dbReference type="RefSeq" id="WP_111917879.1">
    <property type="nucleotide sequence ID" value="NZ_CAUWHR010000023.1"/>
</dbReference>
<dbReference type="KEGG" id="blau:DQQ01_01510"/>
<dbReference type="Pfam" id="PF06207">
    <property type="entry name" value="DUF1002"/>
    <property type="match status" value="1"/>
</dbReference>
<dbReference type="EMBL" id="CP030280">
    <property type="protein sequence ID" value="AWY97044.1"/>
    <property type="molecule type" value="Genomic_DNA"/>
</dbReference>
<feature type="coiled-coil region" evidence="1">
    <location>
        <begin position="237"/>
        <end position="271"/>
    </location>
</feature>
<protein>
    <submittedName>
        <fullName evidence="3">DUF1002 domain-containing protein</fullName>
    </submittedName>
</protein>
<feature type="chain" id="PRO_5016359148" evidence="2">
    <location>
        <begin position="25"/>
        <end position="300"/>
    </location>
</feature>
<evidence type="ECO:0000256" key="2">
    <source>
        <dbReference type="SAM" id="SignalP"/>
    </source>
</evidence>
<reference evidence="4" key="1">
    <citation type="submission" date="2018-06" db="EMBL/GenBank/DDBJ databases">
        <title>Description of Blautia argi sp. nov., a new anaerobic isolated from dog feces.</title>
        <authorList>
            <person name="Chang Y.-H."/>
            <person name="Paek J."/>
            <person name="Shin Y."/>
        </authorList>
    </citation>
    <scope>NUCLEOTIDE SEQUENCE [LARGE SCALE GENOMIC DNA]</scope>
    <source>
        <strain evidence="4">KCTC 15426</strain>
    </source>
</reference>
<accession>A0A2Z4U842</accession>
<evidence type="ECO:0000313" key="4">
    <source>
        <dbReference type="Proteomes" id="UP000250003"/>
    </source>
</evidence>
<dbReference type="Proteomes" id="UP000250003">
    <property type="component" value="Chromosome"/>
</dbReference>
<sequence length="300" mass="32347">MKKKGIALLLTGLMIAATPFSVYADREDAKLNVPYVSLGADLNTTERAAVLHFLGVTEEELKEYTVATVTNKDEHDYLDSYLDKSVIGSRALSSVLVEGKKDGNGINVTTKNITYCTPGMYENALATAGIKDADIIVAGPFEISGTAALVGAIKSYENMTGETVKTENVETATNELVITGQVAESVGDTEKAEQLIGAVKEQVVDGQAVTAEEIGEVVDQAAEELSIQLSEEDRQAIVKLMEKIDGLNLDVETLKEQAKDLYGKIEDLGLKLDINKEEVEGFFQKIINAIKEFFAGLTEG</sequence>
<dbReference type="OrthoDB" id="9810153at2"/>
<evidence type="ECO:0000313" key="3">
    <source>
        <dbReference type="EMBL" id="AWY97044.1"/>
    </source>
</evidence>
<proteinExistence type="predicted"/>
<keyword evidence="2" id="KW-0732">Signal</keyword>
<organism evidence="3 4">
    <name type="scientific">Blautia argi</name>
    <dbReference type="NCBI Taxonomy" id="1912897"/>
    <lineage>
        <taxon>Bacteria</taxon>
        <taxon>Bacillati</taxon>
        <taxon>Bacillota</taxon>
        <taxon>Clostridia</taxon>
        <taxon>Lachnospirales</taxon>
        <taxon>Lachnospiraceae</taxon>
        <taxon>Blautia</taxon>
    </lineage>
</organism>
<keyword evidence="4" id="KW-1185">Reference proteome</keyword>
<name>A0A2Z4U842_9FIRM</name>
<keyword evidence="1" id="KW-0175">Coiled coil</keyword>
<evidence type="ECO:0000256" key="1">
    <source>
        <dbReference type="SAM" id="Coils"/>
    </source>
</evidence>
<dbReference type="InterPro" id="IPR009343">
    <property type="entry name" value="DUF1002"/>
</dbReference>